<dbReference type="AlphaFoldDB" id="A0AAW2DF20"/>
<comment type="catalytic activity">
    <reaction evidence="12 13">
        <text>L-seryl-[protein] + ATP = O-phospho-L-seryl-[protein] + ADP + H(+)</text>
        <dbReference type="Rhea" id="RHEA:17989"/>
        <dbReference type="Rhea" id="RHEA-COMP:9863"/>
        <dbReference type="Rhea" id="RHEA-COMP:11604"/>
        <dbReference type="ChEBI" id="CHEBI:15378"/>
        <dbReference type="ChEBI" id="CHEBI:29999"/>
        <dbReference type="ChEBI" id="CHEBI:30616"/>
        <dbReference type="ChEBI" id="CHEBI:83421"/>
        <dbReference type="ChEBI" id="CHEBI:456216"/>
        <dbReference type="EC" id="2.7.11.1"/>
    </reaction>
</comment>
<organism evidence="20 21">
    <name type="scientific">Lithocarpus litseifolius</name>
    <dbReference type="NCBI Taxonomy" id="425828"/>
    <lineage>
        <taxon>Eukaryota</taxon>
        <taxon>Viridiplantae</taxon>
        <taxon>Streptophyta</taxon>
        <taxon>Embryophyta</taxon>
        <taxon>Tracheophyta</taxon>
        <taxon>Spermatophyta</taxon>
        <taxon>Magnoliopsida</taxon>
        <taxon>eudicotyledons</taxon>
        <taxon>Gunneridae</taxon>
        <taxon>Pentapetalae</taxon>
        <taxon>rosids</taxon>
        <taxon>fabids</taxon>
        <taxon>Fagales</taxon>
        <taxon>Fagaceae</taxon>
        <taxon>Lithocarpus</taxon>
    </lineage>
</organism>
<dbReference type="PROSITE" id="PS00108">
    <property type="entry name" value="PROTEIN_KINASE_ST"/>
    <property type="match status" value="1"/>
</dbReference>
<sequence length="810" mass="91302">MATTNIVLVHLLTLVFLLFFSSLWTPHVADWVYVTSGNLSSIGDTLKPGDTLNSTSYLVSQNGTFALGFIRRTDITSNDSYVGISDVADPKSPFNLYVWFGNRGHPFVKDKTGSLTLDNNGTLKIVRQGESPIILYSSGTNNTVATLYDNGNFVLKEVNFDGSTKRVLWQSFDCLMDNLLPEMKLGVNHKTGQTWALTSWLTTHIPDYGAFSLEWDPKGLELVIKQRGVVHWKSGVLRNNQFENISPDITSMYDFKVVSNEDEEYFSFSNKNRSALMSEWIITFLGQFKDLRGPDIGRADNCYSYDTSGGCQGWEQPVCRERGDKFDLSAGYYVTGDSLPSNNYSLGISDCKAICWSNCSCVAFTYQFANETGCRFWTGEMSVQSDHASDFVSLYLLSSSHSHKAKGAKKWIWIGTVIVAALLVIFFSILCYIQRRRKVVPRGNNVTKDQNDLLDLVSLDQSSIVDQIPNHEKKGHDLSVFNYAYVMTATNNFAPQNKLGEGGFGEVYMGELLTGQKIAIKRLSRNSKQGILEFKNELMLISKLQHMNLVKLLGFCLHGEDRMLIYEYMPNKSLDSFLFDANKSKLLDWQKRFGIIEGIAQGLLYLHKYSRLRVIHRDLKASNILLDENMNPKISDFGMARIFQQNEVEANTKRVVGTYGYMSPEYAMEGVFSIKSDVYSFGVLMLEILSGRKNNSFFKTEHLFNLVGYAWELWNEGAALDLMDPALDDSYMDQMLRCVHVGLLCVEDSAIDRPAMSDVLAMLTNDNLSLPSPKKPAFSLARQAIEAHVYDKESECNSINWASISNMVPR</sequence>
<evidence type="ECO:0000256" key="16">
    <source>
        <dbReference type="SAM" id="SignalP"/>
    </source>
</evidence>
<dbReference type="InterPro" id="IPR008271">
    <property type="entry name" value="Ser/Thr_kinase_AS"/>
</dbReference>
<dbReference type="InterPro" id="IPR011009">
    <property type="entry name" value="Kinase-like_dom_sf"/>
</dbReference>
<dbReference type="SUPFAM" id="SSF51110">
    <property type="entry name" value="alpha-D-mannose-specific plant lectins"/>
    <property type="match status" value="1"/>
</dbReference>
<dbReference type="Pfam" id="PF08276">
    <property type="entry name" value="PAN_2"/>
    <property type="match status" value="1"/>
</dbReference>
<dbReference type="EC" id="2.7.11.1" evidence="13"/>
<keyword evidence="15" id="KW-1133">Transmembrane helix</keyword>
<evidence type="ECO:0000256" key="9">
    <source>
        <dbReference type="ARBA" id="ARBA00023157"/>
    </source>
</evidence>
<comment type="subcellular location">
    <subcellularLocation>
        <location evidence="1">Cell membrane</location>
        <topology evidence="1">Single-pass type I membrane protein</topology>
    </subcellularLocation>
</comment>
<keyword evidence="15" id="KW-0472">Membrane</keyword>
<dbReference type="GO" id="GO:0005524">
    <property type="term" value="F:ATP binding"/>
    <property type="evidence" value="ECO:0007669"/>
    <property type="project" value="UniProtKB-UniRule"/>
</dbReference>
<evidence type="ECO:0000259" key="18">
    <source>
        <dbReference type="PROSITE" id="PS50927"/>
    </source>
</evidence>
<comment type="catalytic activity">
    <reaction evidence="11 13">
        <text>L-threonyl-[protein] + ATP = O-phospho-L-threonyl-[protein] + ADP + H(+)</text>
        <dbReference type="Rhea" id="RHEA:46608"/>
        <dbReference type="Rhea" id="RHEA-COMP:11060"/>
        <dbReference type="Rhea" id="RHEA-COMP:11605"/>
        <dbReference type="ChEBI" id="CHEBI:15378"/>
        <dbReference type="ChEBI" id="CHEBI:30013"/>
        <dbReference type="ChEBI" id="CHEBI:30616"/>
        <dbReference type="ChEBI" id="CHEBI:61977"/>
        <dbReference type="ChEBI" id="CHEBI:456216"/>
        <dbReference type="EC" id="2.7.11.1"/>
    </reaction>
</comment>
<evidence type="ECO:0000313" key="21">
    <source>
        <dbReference type="Proteomes" id="UP001459277"/>
    </source>
</evidence>
<dbReference type="PANTHER" id="PTHR27002">
    <property type="entry name" value="RECEPTOR-LIKE SERINE/THREONINE-PROTEIN KINASE SD1-8"/>
    <property type="match status" value="1"/>
</dbReference>
<dbReference type="InterPro" id="IPR036426">
    <property type="entry name" value="Bulb-type_lectin_dom_sf"/>
</dbReference>
<dbReference type="EMBL" id="JAZDWU010000003">
    <property type="protein sequence ID" value="KAL0009240.1"/>
    <property type="molecule type" value="Genomic_DNA"/>
</dbReference>
<keyword evidence="10" id="KW-0325">Glycoprotein</keyword>
<evidence type="ECO:0000313" key="20">
    <source>
        <dbReference type="EMBL" id="KAL0009240.1"/>
    </source>
</evidence>
<dbReference type="CDD" id="cd01098">
    <property type="entry name" value="PAN_AP_plant"/>
    <property type="match status" value="1"/>
</dbReference>
<keyword evidence="9" id="KW-1015">Disulfide bond</keyword>
<evidence type="ECO:0000256" key="14">
    <source>
        <dbReference type="PROSITE-ProRule" id="PRU10141"/>
    </source>
</evidence>
<evidence type="ECO:0000256" key="5">
    <source>
        <dbReference type="ARBA" id="ARBA00022729"/>
    </source>
</evidence>
<keyword evidence="4 13" id="KW-0808">Transferase</keyword>
<keyword evidence="15" id="KW-0812">Transmembrane</keyword>
<evidence type="ECO:0000256" key="4">
    <source>
        <dbReference type="ARBA" id="ARBA00022679"/>
    </source>
</evidence>
<feature type="domain" description="Apple" evidence="19">
    <location>
        <begin position="319"/>
        <end position="396"/>
    </location>
</feature>
<feature type="binding site" evidence="14">
    <location>
        <position position="521"/>
    </location>
    <ligand>
        <name>ATP</name>
        <dbReference type="ChEBI" id="CHEBI:30616"/>
    </ligand>
</feature>
<dbReference type="InterPro" id="IPR024171">
    <property type="entry name" value="SRK-like_kinase"/>
</dbReference>
<dbReference type="PIRSF" id="PIRSF000641">
    <property type="entry name" value="SRK"/>
    <property type="match status" value="1"/>
</dbReference>
<dbReference type="Gene3D" id="1.10.510.10">
    <property type="entry name" value="Transferase(Phosphotransferase) domain 1"/>
    <property type="match status" value="1"/>
</dbReference>
<protein>
    <recommendedName>
        <fullName evidence="13">Receptor-like serine/threonine-protein kinase</fullName>
        <ecNumber evidence="13">2.7.11.1</ecNumber>
    </recommendedName>
</protein>
<evidence type="ECO:0000256" key="7">
    <source>
        <dbReference type="ARBA" id="ARBA00022777"/>
    </source>
</evidence>
<dbReference type="Proteomes" id="UP001459277">
    <property type="component" value="Unassembled WGS sequence"/>
</dbReference>
<evidence type="ECO:0000256" key="13">
    <source>
        <dbReference type="PIRNR" id="PIRNR000641"/>
    </source>
</evidence>
<dbReference type="InterPro" id="IPR000719">
    <property type="entry name" value="Prot_kinase_dom"/>
</dbReference>
<feature type="chain" id="PRO_5043318326" description="Receptor-like serine/threonine-protein kinase" evidence="16">
    <location>
        <begin position="30"/>
        <end position="810"/>
    </location>
</feature>
<keyword evidence="5 16" id="KW-0732">Signal</keyword>
<dbReference type="FunFam" id="3.30.200.20:FF:000195">
    <property type="entry name" value="G-type lectin S-receptor-like serine/threonine-protein kinase"/>
    <property type="match status" value="1"/>
</dbReference>
<dbReference type="PROSITE" id="PS50927">
    <property type="entry name" value="BULB_LECTIN"/>
    <property type="match status" value="1"/>
</dbReference>
<dbReference type="InterPro" id="IPR017441">
    <property type="entry name" value="Protein_kinase_ATP_BS"/>
</dbReference>
<dbReference type="PROSITE" id="PS50948">
    <property type="entry name" value="PAN"/>
    <property type="match status" value="1"/>
</dbReference>
<dbReference type="InterPro" id="IPR003609">
    <property type="entry name" value="Pan_app"/>
</dbReference>
<evidence type="ECO:0000256" key="3">
    <source>
        <dbReference type="ARBA" id="ARBA00022527"/>
    </source>
</evidence>
<proteinExistence type="inferred from homology"/>
<keyword evidence="3 13" id="KW-0723">Serine/threonine-protein kinase</keyword>
<dbReference type="InterPro" id="IPR001245">
    <property type="entry name" value="Ser-Thr/Tyr_kinase_cat_dom"/>
</dbReference>
<name>A0AAW2DF20_9ROSI</name>
<feature type="signal peptide" evidence="16">
    <location>
        <begin position="1"/>
        <end position="29"/>
    </location>
</feature>
<comment type="similarity">
    <text evidence="13">Belongs to the protein kinase superfamily. Ser/Thr protein kinase family.</text>
</comment>
<gene>
    <name evidence="20" type="ORF">SO802_010742</name>
</gene>
<dbReference type="PANTHER" id="PTHR27002:SF926">
    <property type="entry name" value="OS07G0535800 PROTEIN"/>
    <property type="match status" value="1"/>
</dbReference>
<evidence type="ECO:0000256" key="1">
    <source>
        <dbReference type="ARBA" id="ARBA00004251"/>
    </source>
</evidence>
<keyword evidence="2" id="KW-1003">Cell membrane</keyword>
<dbReference type="FunFam" id="1.10.510.10:FF:000060">
    <property type="entry name" value="G-type lectin S-receptor-like serine/threonine-protein kinase"/>
    <property type="match status" value="1"/>
</dbReference>
<dbReference type="Pfam" id="PF01453">
    <property type="entry name" value="B_lectin"/>
    <property type="match status" value="1"/>
</dbReference>
<evidence type="ECO:0000256" key="12">
    <source>
        <dbReference type="ARBA" id="ARBA00048679"/>
    </source>
</evidence>
<evidence type="ECO:0000256" key="10">
    <source>
        <dbReference type="ARBA" id="ARBA00023180"/>
    </source>
</evidence>
<reference evidence="20 21" key="1">
    <citation type="submission" date="2024-01" db="EMBL/GenBank/DDBJ databases">
        <title>A telomere-to-telomere, gap-free genome of sweet tea (Lithocarpus litseifolius).</title>
        <authorList>
            <person name="Zhou J."/>
        </authorList>
    </citation>
    <scope>NUCLEOTIDE SEQUENCE [LARGE SCALE GENOMIC DNA]</scope>
    <source>
        <strain evidence="20">Zhou-2022a</strain>
        <tissue evidence="20">Leaf</tissue>
    </source>
</reference>
<evidence type="ECO:0000256" key="8">
    <source>
        <dbReference type="ARBA" id="ARBA00022840"/>
    </source>
</evidence>
<evidence type="ECO:0000256" key="6">
    <source>
        <dbReference type="ARBA" id="ARBA00022741"/>
    </source>
</evidence>
<dbReference type="PROSITE" id="PS50011">
    <property type="entry name" value="PROTEIN_KINASE_DOM"/>
    <property type="match status" value="1"/>
</dbReference>
<dbReference type="InterPro" id="IPR001480">
    <property type="entry name" value="Bulb-type_lectin_dom"/>
</dbReference>
<keyword evidence="21" id="KW-1185">Reference proteome</keyword>
<dbReference type="PROSITE" id="PS00107">
    <property type="entry name" value="PROTEIN_KINASE_ATP"/>
    <property type="match status" value="1"/>
</dbReference>
<dbReference type="SMART" id="SM00108">
    <property type="entry name" value="B_lectin"/>
    <property type="match status" value="1"/>
</dbReference>
<keyword evidence="8 13" id="KW-0067">ATP-binding</keyword>
<accession>A0AAW2DF20</accession>
<dbReference type="Gene3D" id="3.30.200.20">
    <property type="entry name" value="Phosphorylase Kinase, domain 1"/>
    <property type="match status" value="1"/>
</dbReference>
<dbReference type="Gene3D" id="2.90.10.10">
    <property type="entry name" value="Bulb-type lectin domain"/>
    <property type="match status" value="1"/>
</dbReference>
<dbReference type="CDD" id="cd14066">
    <property type="entry name" value="STKc_IRAK"/>
    <property type="match status" value="1"/>
</dbReference>
<evidence type="ECO:0000259" key="17">
    <source>
        <dbReference type="PROSITE" id="PS50011"/>
    </source>
</evidence>
<dbReference type="SMART" id="SM00220">
    <property type="entry name" value="S_TKc"/>
    <property type="match status" value="1"/>
</dbReference>
<dbReference type="GO" id="GO:0004674">
    <property type="term" value="F:protein serine/threonine kinase activity"/>
    <property type="evidence" value="ECO:0007669"/>
    <property type="project" value="UniProtKB-KW"/>
</dbReference>
<evidence type="ECO:0000256" key="2">
    <source>
        <dbReference type="ARBA" id="ARBA00022475"/>
    </source>
</evidence>
<dbReference type="SMART" id="SM00473">
    <property type="entry name" value="PAN_AP"/>
    <property type="match status" value="1"/>
</dbReference>
<feature type="domain" description="Bulb-type lectin" evidence="18">
    <location>
        <begin position="43"/>
        <end position="168"/>
    </location>
</feature>
<dbReference type="SUPFAM" id="SSF56112">
    <property type="entry name" value="Protein kinase-like (PK-like)"/>
    <property type="match status" value="1"/>
</dbReference>
<keyword evidence="7 13" id="KW-0418">Kinase</keyword>
<comment type="caution">
    <text evidence="20">The sequence shown here is derived from an EMBL/GenBank/DDBJ whole genome shotgun (WGS) entry which is preliminary data.</text>
</comment>
<keyword evidence="6 13" id="KW-0547">Nucleotide-binding</keyword>
<dbReference type="GO" id="GO:0005886">
    <property type="term" value="C:plasma membrane"/>
    <property type="evidence" value="ECO:0007669"/>
    <property type="project" value="UniProtKB-SubCell"/>
</dbReference>
<feature type="domain" description="Protein kinase" evidence="17">
    <location>
        <begin position="493"/>
        <end position="768"/>
    </location>
</feature>
<evidence type="ECO:0000256" key="15">
    <source>
        <dbReference type="SAM" id="Phobius"/>
    </source>
</evidence>
<evidence type="ECO:0000256" key="11">
    <source>
        <dbReference type="ARBA" id="ARBA00047899"/>
    </source>
</evidence>
<feature type="transmembrane region" description="Helical" evidence="15">
    <location>
        <begin position="411"/>
        <end position="433"/>
    </location>
</feature>
<evidence type="ECO:0000259" key="19">
    <source>
        <dbReference type="PROSITE" id="PS50948"/>
    </source>
</evidence>
<dbReference type="Pfam" id="PF07714">
    <property type="entry name" value="PK_Tyr_Ser-Thr"/>
    <property type="match status" value="1"/>
</dbReference>